<proteinExistence type="predicted"/>
<evidence type="ECO:0000313" key="1">
    <source>
        <dbReference type="EMBL" id="MEE2041617.1"/>
    </source>
</evidence>
<organism evidence="1 2">
    <name type="scientific">Nocardiopsis codii</name>
    <dbReference type="NCBI Taxonomy" id="3065942"/>
    <lineage>
        <taxon>Bacteria</taxon>
        <taxon>Bacillati</taxon>
        <taxon>Actinomycetota</taxon>
        <taxon>Actinomycetes</taxon>
        <taxon>Streptosporangiales</taxon>
        <taxon>Nocardiopsidaceae</taxon>
        <taxon>Nocardiopsis</taxon>
    </lineage>
</organism>
<dbReference type="EMBL" id="JAUZMY010000056">
    <property type="protein sequence ID" value="MEE2041617.1"/>
    <property type="molecule type" value="Genomic_DNA"/>
</dbReference>
<gene>
    <name evidence="1" type="ORF">Q8791_30790</name>
</gene>
<sequence length="51" mass="5533">MRLRAGIRGLHRPPGRTNADLVLPDTVRDTRIDLGELQDTVLERAVPAGSG</sequence>
<keyword evidence="2" id="KW-1185">Reference proteome</keyword>
<name>A0ABU7KHX1_9ACTN</name>
<accession>A0ABU7KHX1</accession>
<comment type="caution">
    <text evidence="1">The sequence shown here is derived from an EMBL/GenBank/DDBJ whole genome shotgun (WGS) entry which is preliminary data.</text>
</comment>
<dbReference type="Proteomes" id="UP001356095">
    <property type="component" value="Unassembled WGS sequence"/>
</dbReference>
<protein>
    <submittedName>
        <fullName evidence="1">Uncharacterized protein</fullName>
    </submittedName>
</protein>
<evidence type="ECO:0000313" key="2">
    <source>
        <dbReference type="Proteomes" id="UP001356095"/>
    </source>
</evidence>
<reference evidence="1 2" key="1">
    <citation type="submission" date="2023-08" db="EMBL/GenBank/DDBJ databases">
        <authorList>
            <person name="Girao M."/>
            <person name="Carvalho M.F."/>
        </authorList>
    </citation>
    <scope>NUCLEOTIDE SEQUENCE [LARGE SCALE GENOMIC DNA]</scope>
    <source>
        <strain evidence="1 2">CT-R113</strain>
    </source>
</reference>
<dbReference type="RefSeq" id="WP_330095372.1">
    <property type="nucleotide sequence ID" value="NZ_JAUZMY010000056.1"/>
</dbReference>